<protein>
    <recommendedName>
        <fullName evidence="4">GDT1 family protein</fullName>
    </recommendedName>
</protein>
<organism evidence="2 3">
    <name type="scientific">Jatrophihabitans telluris</name>
    <dbReference type="NCBI Taxonomy" id="2038343"/>
    <lineage>
        <taxon>Bacteria</taxon>
        <taxon>Bacillati</taxon>
        <taxon>Actinomycetota</taxon>
        <taxon>Actinomycetes</taxon>
        <taxon>Jatrophihabitantales</taxon>
        <taxon>Jatrophihabitantaceae</taxon>
        <taxon>Jatrophihabitans</taxon>
    </lineage>
</organism>
<keyword evidence="3" id="KW-1185">Reference proteome</keyword>
<reference evidence="2" key="2">
    <citation type="submission" date="2022-05" db="EMBL/GenBank/DDBJ databases">
        <authorList>
            <person name="Kim J.-S."/>
            <person name="Lee K."/>
            <person name="Suh M."/>
            <person name="Eom M."/>
            <person name="Kim J.-S."/>
            <person name="Kim D.-S."/>
            <person name="Ko S.-H."/>
            <person name="Shin Y."/>
            <person name="Lee J.-S."/>
        </authorList>
    </citation>
    <scope>NUCLEOTIDE SEQUENCE</scope>
    <source>
        <strain evidence="2">N237</strain>
    </source>
</reference>
<dbReference type="Proteomes" id="UP001056336">
    <property type="component" value="Chromosome"/>
</dbReference>
<evidence type="ECO:0000313" key="2">
    <source>
        <dbReference type="EMBL" id="UQX88671.1"/>
    </source>
</evidence>
<gene>
    <name evidence="2" type="ORF">M6D93_01405</name>
</gene>
<proteinExistence type="predicted"/>
<sequence>MNAVALFVAVFLACTVEAVEATTIVLAAGTARDWRSALNGVVAGLVVLAGVVLALGPAVSHIPIGALRLFVGGLLLVFGLQWLRKAILRASGYKDLHDEALIYQRELQAAQAAPREHRAGIADWYAFTLSFKGVVLEGLEVAFIVLTFGSNQHNVPLASVAALSAVVVVAGAGFAARAPLARVPENTMKFAVGTMLTGFGTFWGAEGAGAGWPGSDAALLWLVPAIAALALGIVAVLRRTRAAQAAAPLTNRVEAVR</sequence>
<feature type="transmembrane region" description="Helical" evidence="1">
    <location>
        <begin position="66"/>
        <end position="83"/>
    </location>
</feature>
<accession>A0ABY4R081</accession>
<dbReference type="EMBL" id="CP097332">
    <property type="protein sequence ID" value="UQX88671.1"/>
    <property type="molecule type" value="Genomic_DNA"/>
</dbReference>
<dbReference type="RefSeq" id="WP_249772382.1">
    <property type="nucleotide sequence ID" value="NZ_CP097332.1"/>
</dbReference>
<evidence type="ECO:0008006" key="4">
    <source>
        <dbReference type="Google" id="ProtNLM"/>
    </source>
</evidence>
<feature type="transmembrane region" description="Helical" evidence="1">
    <location>
        <begin position="155"/>
        <end position="176"/>
    </location>
</feature>
<keyword evidence="1" id="KW-1133">Transmembrane helix</keyword>
<feature type="transmembrane region" description="Helical" evidence="1">
    <location>
        <begin position="188"/>
        <end position="205"/>
    </location>
</feature>
<feature type="transmembrane region" description="Helical" evidence="1">
    <location>
        <begin position="217"/>
        <end position="237"/>
    </location>
</feature>
<evidence type="ECO:0000256" key="1">
    <source>
        <dbReference type="SAM" id="Phobius"/>
    </source>
</evidence>
<feature type="transmembrane region" description="Helical" evidence="1">
    <location>
        <begin position="37"/>
        <end position="59"/>
    </location>
</feature>
<name>A0ABY4R081_9ACTN</name>
<keyword evidence="1" id="KW-0812">Transmembrane</keyword>
<reference evidence="2" key="1">
    <citation type="journal article" date="2018" name="Int. J. Syst. Evol. Microbiol.">
        <title>Jatrophihabitans telluris sp. nov., isolated from sediment soil of lava forest wetlands and the emended description of the genus Jatrophihabitans.</title>
        <authorList>
            <person name="Lee K.C."/>
            <person name="Suh M.K."/>
            <person name="Eom M.K."/>
            <person name="Kim K.K."/>
            <person name="Kim J.S."/>
            <person name="Kim D.S."/>
            <person name="Ko S.H."/>
            <person name="Shin Y.K."/>
            <person name="Lee J.S."/>
        </authorList>
    </citation>
    <scope>NUCLEOTIDE SEQUENCE</scope>
    <source>
        <strain evidence="2">N237</strain>
    </source>
</reference>
<keyword evidence="1" id="KW-0472">Membrane</keyword>
<evidence type="ECO:0000313" key="3">
    <source>
        <dbReference type="Proteomes" id="UP001056336"/>
    </source>
</evidence>